<feature type="compositionally biased region" description="Polar residues" evidence="1">
    <location>
        <begin position="101"/>
        <end position="117"/>
    </location>
</feature>
<name>A0A9P6WGQ3_9ASCO</name>
<proteinExistence type="predicted"/>
<accession>A0A9P6WGQ3</accession>
<feature type="region of interest" description="Disordered" evidence="1">
    <location>
        <begin position="90"/>
        <end position="117"/>
    </location>
</feature>
<evidence type="ECO:0000313" key="3">
    <source>
        <dbReference type="Proteomes" id="UP000697127"/>
    </source>
</evidence>
<dbReference type="EMBL" id="PUHW01000358">
    <property type="protein sequence ID" value="KAG0686874.1"/>
    <property type="molecule type" value="Genomic_DNA"/>
</dbReference>
<sequence>MSLFSHMDLNLINTHKKRSVQKAGFQSQPPQALKYDDFILPKNYSQNGKRIKLPQLLSYKLSPNLLNKFKMQQISLNDINIKISNKKLNSNSNSNSNLNSERSTANNTPLTSPDNISSTQLIDQNKNQIIKLIIKHANLMKKRSVESYQLKNYLLSILDFTQSYILFIIGMKLKEEISNSNKERNEFKILFKRSDDWLDIYNFGSKIINNFTGIIQNEYNITVKKYLSHILGLVYYMNAFIQIHRSNLIMETINFLKSNNDANDNNIDLISLIDNYEKIINDSQILLCKGETELGLFIIVREYPKLWSQSFTKLSNVIKNELIFPFNLIINKKSFNFDNKLNYCLPICSHIWDLNSMINFSGFFLKEWCLCQNLNHELIFDN</sequence>
<organism evidence="2 3">
    <name type="scientific">Pichia californica</name>
    <dbReference type="NCBI Taxonomy" id="460514"/>
    <lineage>
        <taxon>Eukaryota</taxon>
        <taxon>Fungi</taxon>
        <taxon>Dikarya</taxon>
        <taxon>Ascomycota</taxon>
        <taxon>Saccharomycotina</taxon>
        <taxon>Pichiomycetes</taxon>
        <taxon>Pichiales</taxon>
        <taxon>Pichiaceae</taxon>
        <taxon>Pichia</taxon>
    </lineage>
</organism>
<reference evidence="2" key="1">
    <citation type="submission" date="2020-11" db="EMBL/GenBank/DDBJ databases">
        <title>Kefir isolates.</title>
        <authorList>
            <person name="Marcisauskas S."/>
            <person name="Kim Y."/>
            <person name="Blasche S."/>
        </authorList>
    </citation>
    <scope>NUCLEOTIDE SEQUENCE</scope>
    <source>
        <strain evidence="2">Olga-1</strain>
    </source>
</reference>
<protein>
    <submittedName>
        <fullName evidence="2">Uncharacterized protein</fullName>
    </submittedName>
</protein>
<gene>
    <name evidence="2" type="ORF">C6P40_003217</name>
</gene>
<evidence type="ECO:0000313" key="2">
    <source>
        <dbReference type="EMBL" id="KAG0686874.1"/>
    </source>
</evidence>
<dbReference type="Proteomes" id="UP000697127">
    <property type="component" value="Unassembled WGS sequence"/>
</dbReference>
<keyword evidence="3" id="KW-1185">Reference proteome</keyword>
<dbReference type="AlphaFoldDB" id="A0A9P6WGQ3"/>
<feature type="compositionally biased region" description="Low complexity" evidence="1">
    <location>
        <begin position="90"/>
        <end position="100"/>
    </location>
</feature>
<evidence type="ECO:0000256" key="1">
    <source>
        <dbReference type="SAM" id="MobiDB-lite"/>
    </source>
</evidence>
<comment type="caution">
    <text evidence="2">The sequence shown here is derived from an EMBL/GenBank/DDBJ whole genome shotgun (WGS) entry which is preliminary data.</text>
</comment>